<feature type="transmembrane region" description="Helical" evidence="1">
    <location>
        <begin position="142"/>
        <end position="159"/>
    </location>
</feature>
<keyword evidence="1" id="KW-0812">Transmembrane</keyword>
<evidence type="ECO:0000313" key="2">
    <source>
        <dbReference type="EMBL" id="TKC16176.1"/>
    </source>
</evidence>
<evidence type="ECO:0000313" key="3">
    <source>
        <dbReference type="Proteomes" id="UP000307756"/>
    </source>
</evidence>
<dbReference type="OrthoDB" id="2609634at2"/>
<name>A0A4U1D4Y2_9BACI</name>
<protein>
    <submittedName>
        <fullName evidence="2">Uncharacterized protein</fullName>
    </submittedName>
</protein>
<feature type="transmembrane region" description="Helical" evidence="1">
    <location>
        <begin position="15"/>
        <end position="37"/>
    </location>
</feature>
<keyword evidence="1" id="KW-0472">Membrane</keyword>
<dbReference type="EMBL" id="SWBM01000003">
    <property type="protein sequence ID" value="TKC16176.1"/>
    <property type="molecule type" value="Genomic_DNA"/>
</dbReference>
<organism evidence="2 3">
    <name type="scientific">Robertmurraya kyonggiensis</name>
    <dbReference type="NCBI Taxonomy" id="1037680"/>
    <lineage>
        <taxon>Bacteria</taxon>
        <taxon>Bacillati</taxon>
        <taxon>Bacillota</taxon>
        <taxon>Bacilli</taxon>
        <taxon>Bacillales</taxon>
        <taxon>Bacillaceae</taxon>
        <taxon>Robertmurraya</taxon>
    </lineage>
</organism>
<gene>
    <name evidence="2" type="ORF">FA727_14565</name>
</gene>
<sequence>MDMNDTISSLISRKIISASIAGSVFAILCGFVFPSFVGEDADTMREYMWGVVSMIPVYLMYSFPIILVYATVTSIISDFLAGLILRGKLKKLEIYVSAIFHLLFGSILLWVSLLASIIYFVVDRFWVKKKGSHKWSQALLSLALPLLLWIIFMGIIWFADFSKNWTEYLVN</sequence>
<accession>A0A4U1D4Y2</accession>
<proteinExistence type="predicted"/>
<keyword evidence="3" id="KW-1185">Reference proteome</keyword>
<evidence type="ECO:0000256" key="1">
    <source>
        <dbReference type="SAM" id="Phobius"/>
    </source>
</evidence>
<dbReference type="AlphaFoldDB" id="A0A4U1D4Y2"/>
<feature type="transmembrane region" description="Helical" evidence="1">
    <location>
        <begin position="57"/>
        <end position="85"/>
    </location>
</feature>
<keyword evidence="1" id="KW-1133">Transmembrane helix</keyword>
<feature type="transmembrane region" description="Helical" evidence="1">
    <location>
        <begin position="97"/>
        <end position="122"/>
    </location>
</feature>
<comment type="caution">
    <text evidence="2">The sequence shown here is derived from an EMBL/GenBank/DDBJ whole genome shotgun (WGS) entry which is preliminary data.</text>
</comment>
<dbReference type="Proteomes" id="UP000307756">
    <property type="component" value="Unassembled WGS sequence"/>
</dbReference>
<reference evidence="2 3" key="1">
    <citation type="journal article" date="2011" name="J. Microbiol.">
        <title>Bacillus kyonggiensis sp. nov., isolated from soil of a lettuce field.</title>
        <authorList>
            <person name="Dong K."/>
            <person name="Lee S."/>
        </authorList>
    </citation>
    <scope>NUCLEOTIDE SEQUENCE [LARGE SCALE GENOMIC DNA]</scope>
    <source>
        <strain evidence="2 3">NB22</strain>
    </source>
</reference>